<dbReference type="InterPro" id="IPR052513">
    <property type="entry name" value="Thioester_dehydratase-like"/>
</dbReference>
<dbReference type="InterPro" id="IPR022002">
    <property type="entry name" value="ChsH2_Znr"/>
</dbReference>
<accession>A0A084IGA6</accession>
<dbReference type="InterPro" id="IPR002878">
    <property type="entry name" value="ChsH2_C"/>
</dbReference>
<feature type="domain" description="ChsH2 C-terminal OB-fold" evidence="1">
    <location>
        <begin position="59"/>
        <end position="121"/>
    </location>
</feature>
<feature type="domain" description="ChsH2 rubredoxin-like zinc ribbon" evidence="2">
    <location>
        <begin position="23"/>
        <end position="58"/>
    </location>
</feature>
<evidence type="ECO:0000259" key="1">
    <source>
        <dbReference type="Pfam" id="PF01796"/>
    </source>
</evidence>
<evidence type="ECO:0008006" key="5">
    <source>
        <dbReference type="Google" id="ProtNLM"/>
    </source>
</evidence>
<keyword evidence="4" id="KW-1185">Reference proteome</keyword>
<name>A0A084IGA6_SALHC</name>
<dbReference type="PANTHER" id="PTHR34075:SF5">
    <property type="entry name" value="BLR3430 PROTEIN"/>
    <property type="match status" value="1"/>
</dbReference>
<evidence type="ECO:0000313" key="4">
    <source>
        <dbReference type="Proteomes" id="UP000028302"/>
    </source>
</evidence>
<dbReference type="STRING" id="1304275.C41B8_18472"/>
<dbReference type="Pfam" id="PF01796">
    <property type="entry name" value="OB_ChsH2_C"/>
    <property type="match status" value="1"/>
</dbReference>
<dbReference type="Gene3D" id="6.10.30.10">
    <property type="match status" value="1"/>
</dbReference>
<reference evidence="3 4" key="1">
    <citation type="submission" date="2013-03" db="EMBL/GenBank/DDBJ databases">
        <title>Salinisphaera hydrothermalis C41B8 Genome Sequencing.</title>
        <authorList>
            <person name="Li C."/>
            <person name="Lai Q."/>
            <person name="Shao Z."/>
        </authorList>
    </citation>
    <scope>NUCLEOTIDE SEQUENCE [LARGE SCALE GENOMIC DNA]</scope>
    <source>
        <strain evidence="3 4">C41B8</strain>
    </source>
</reference>
<dbReference type="Pfam" id="PF12172">
    <property type="entry name" value="zf-ChsH2"/>
    <property type="match status" value="1"/>
</dbReference>
<dbReference type="RefSeq" id="WP_084189200.1">
    <property type="nucleotide sequence ID" value="NZ_APNK01000057.1"/>
</dbReference>
<dbReference type="AlphaFoldDB" id="A0A084IGA6"/>
<dbReference type="SUPFAM" id="SSF50249">
    <property type="entry name" value="Nucleic acid-binding proteins"/>
    <property type="match status" value="1"/>
</dbReference>
<organism evidence="3 4">
    <name type="scientific">Salinisphaera hydrothermalis (strain C41B8)</name>
    <dbReference type="NCBI Taxonomy" id="1304275"/>
    <lineage>
        <taxon>Bacteria</taxon>
        <taxon>Pseudomonadati</taxon>
        <taxon>Pseudomonadota</taxon>
        <taxon>Gammaproteobacteria</taxon>
        <taxon>Salinisphaerales</taxon>
        <taxon>Salinisphaeraceae</taxon>
        <taxon>Salinisphaera</taxon>
    </lineage>
</organism>
<dbReference type="InterPro" id="IPR012340">
    <property type="entry name" value="NA-bd_OB-fold"/>
</dbReference>
<protein>
    <recommendedName>
        <fullName evidence="5">DUF35 domain-containing protein</fullName>
    </recommendedName>
</protein>
<dbReference type="EMBL" id="APNK01000057">
    <property type="protein sequence ID" value="KEZ75740.1"/>
    <property type="molecule type" value="Genomic_DNA"/>
</dbReference>
<dbReference type="PANTHER" id="PTHR34075">
    <property type="entry name" value="BLR3430 PROTEIN"/>
    <property type="match status" value="1"/>
</dbReference>
<sequence length="136" mass="15374">MSDQLDFPVPKDPDEHTYKGFFDGLQKKILRARQCCSCGQWQWPPHRFCSQCQSTEFDWHDIPHRGIVYSYTVMHRAFRDYFADKLPYGVVIVEAGPVHISGRFIGNPASLACGMPVGIAWDDLATKGASPAWQAV</sequence>
<dbReference type="eggNOG" id="COG1545">
    <property type="taxonomic scope" value="Bacteria"/>
</dbReference>
<evidence type="ECO:0000313" key="3">
    <source>
        <dbReference type="EMBL" id="KEZ75740.1"/>
    </source>
</evidence>
<evidence type="ECO:0000259" key="2">
    <source>
        <dbReference type="Pfam" id="PF12172"/>
    </source>
</evidence>
<proteinExistence type="predicted"/>
<gene>
    <name evidence="3" type="ORF">C41B8_18472</name>
</gene>
<dbReference type="OrthoDB" id="3182121at2"/>
<dbReference type="Proteomes" id="UP000028302">
    <property type="component" value="Unassembled WGS sequence"/>
</dbReference>
<comment type="caution">
    <text evidence="3">The sequence shown here is derived from an EMBL/GenBank/DDBJ whole genome shotgun (WGS) entry which is preliminary data.</text>
</comment>